<name>A0AA47NUH8_MERPO</name>
<dbReference type="PANTHER" id="PTHR10558">
    <property type="entry name" value="SOMATOSTATIN"/>
    <property type="match status" value="1"/>
</dbReference>
<dbReference type="EMBL" id="JAOPHQ010004554">
    <property type="protein sequence ID" value="KAK0139056.1"/>
    <property type="molecule type" value="Genomic_DNA"/>
</dbReference>
<reference evidence="9" key="1">
    <citation type="journal article" date="2023" name="Front. Mar. Sci.">
        <title>A new Merluccius polli reference genome to investigate the effects of global change in West African waters.</title>
        <authorList>
            <person name="Mateo J.L."/>
            <person name="Blanco-Fernandez C."/>
            <person name="Garcia-Vazquez E."/>
            <person name="Machado-Schiaffino G."/>
        </authorList>
    </citation>
    <scope>NUCLEOTIDE SEQUENCE</scope>
    <source>
        <strain evidence="9">C29</strain>
        <tissue evidence="9">Fin</tissue>
    </source>
</reference>
<comment type="caution">
    <text evidence="9">The sequence shown here is derived from an EMBL/GenBank/DDBJ whole genome shotgun (WGS) entry which is preliminary data.</text>
</comment>
<evidence type="ECO:0000256" key="5">
    <source>
        <dbReference type="ARBA" id="ARBA00022685"/>
    </source>
</evidence>
<evidence type="ECO:0000259" key="8">
    <source>
        <dbReference type="Pfam" id="PF03002"/>
    </source>
</evidence>
<dbReference type="AlphaFoldDB" id="A0AA47NUH8"/>
<evidence type="ECO:0000256" key="1">
    <source>
        <dbReference type="ARBA" id="ARBA00003524"/>
    </source>
</evidence>
<dbReference type="GO" id="GO:0005179">
    <property type="term" value="F:hormone activity"/>
    <property type="evidence" value="ECO:0007669"/>
    <property type="project" value="UniProtKB-KW"/>
</dbReference>
<evidence type="ECO:0000256" key="6">
    <source>
        <dbReference type="ARBA" id="ARBA00022702"/>
    </source>
</evidence>
<organism evidence="9 10">
    <name type="scientific">Merluccius polli</name>
    <name type="common">Benguela hake</name>
    <name type="synonym">Merluccius cadenati</name>
    <dbReference type="NCBI Taxonomy" id="89951"/>
    <lineage>
        <taxon>Eukaryota</taxon>
        <taxon>Metazoa</taxon>
        <taxon>Chordata</taxon>
        <taxon>Craniata</taxon>
        <taxon>Vertebrata</taxon>
        <taxon>Euteleostomi</taxon>
        <taxon>Actinopterygii</taxon>
        <taxon>Neopterygii</taxon>
        <taxon>Teleostei</taxon>
        <taxon>Neoteleostei</taxon>
        <taxon>Acanthomorphata</taxon>
        <taxon>Zeiogadaria</taxon>
        <taxon>Gadariae</taxon>
        <taxon>Gadiformes</taxon>
        <taxon>Gadoidei</taxon>
        <taxon>Merlucciidae</taxon>
        <taxon>Merluccius</taxon>
    </lineage>
</organism>
<keyword evidence="4" id="KW-0964">Secreted</keyword>
<evidence type="ECO:0000313" key="9">
    <source>
        <dbReference type="EMBL" id="KAK0139056.1"/>
    </source>
</evidence>
<evidence type="ECO:0000256" key="3">
    <source>
        <dbReference type="ARBA" id="ARBA00008327"/>
    </source>
</evidence>
<comment type="similarity">
    <text evidence="3">Belongs to the somatostatin family.</text>
</comment>
<dbReference type="GO" id="GO:0030334">
    <property type="term" value="P:regulation of cell migration"/>
    <property type="evidence" value="ECO:0007669"/>
    <property type="project" value="TreeGrafter"/>
</dbReference>
<evidence type="ECO:0000256" key="2">
    <source>
        <dbReference type="ARBA" id="ARBA00004613"/>
    </source>
</evidence>
<dbReference type="Proteomes" id="UP001174136">
    <property type="component" value="Unassembled WGS sequence"/>
</dbReference>
<comment type="subcellular location">
    <subcellularLocation>
        <location evidence="2">Secreted</location>
    </subcellularLocation>
</comment>
<keyword evidence="10" id="KW-1185">Reference proteome</keyword>
<dbReference type="GO" id="GO:0005615">
    <property type="term" value="C:extracellular space"/>
    <property type="evidence" value="ECO:0007669"/>
    <property type="project" value="TreeGrafter"/>
</dbReference>
<protein>
    <submittedName>
        <fullName evidence="9">Somatostatin</fullName>
    </submittedName>
</protein>
<evidence type="ECO:0000256" key="7">
    <source>
        <dbReference type="ARBA" id="ARBA00023157"/>
    </source>
</evidence>
<keyword evidence="6" id="KW-0372">Hormone</keyword>
<sequence>MWSPLHKIFYQSVVSAIFFAAVCWGSSIRASDTNRLDKIIKKAGSVLGLRLESFESVVERRTLKKLLSIIDNDQHPLHHTVAFSHRLLQLRCRRDRYRKSFLPHAITLCLKKMVCSQLCYVCLVVLLGSLVVVQVDGAAQAERLRASLETDEDLARLLLLDYLAEMVPARTNEVLLPEEESGTREVVRRHLALSQRERKAGCRNFFWKTFTSC</sequence>
<proteinExistence type="inferred from homology"/>
<keyword evidence="5" id="KW-0165">Cleavage on pair of basic residues</keyword>
<dbReference type="InterPro" id="IPR004250">
    <property type="entry name" value="Somatostatin"/>
</dbReference>
<comment type="function">
    <text evidence="1">Somatostatin inhibits the release of somatotropin.</text>
</comment>
<keyword evidence="7" id="KW-1015">Disulfide bond</keyword>
<dbReference type="Pfam" id="PF03002">
    <property type="entry name" value="Somatostatin"/>
    <property type="match status" value="1"/>
</dbReference>
<gene>
    <name evidence="9" type="primary">Sst</name>
    <name evidence="9" type="ORF">N1851_024411</name>
</gene>
<accession>A0AA47NUH8</accession>
<feature type="domain" description="Somatostatin/Cortistatin C-terminal" evidence="8">
    <location>
        <begin position="196"/>
        <end position="213"/>
    </location>
</feature>
<evidence type="ECO:0000256" key="4">
    <source>
        <dbReference type="ARBA" id="ARBA00022525"/>
    </source>
</evidence>
<dbReference type="InterPro" id="IPR018142">
    <property type="entry name" value="Somatostatin/Cortistatin_C"/>
</dbReference>
<evidence type="ECO:0000313" key="10">
    <source>
        <dbReference type="Proteomes" id="UP001174136"/>
    </source>
</evidence>